<evidence type="ECO:0000256" key="5">
    <source>
        <dbReference type="ARBA" id="ARBA00022750"/>
    </source>
</evidence>
<dbReference type="Pfam" id="PF00077">
    <property type="entry name" value="RVP"/>
    <property type="match status" value="1"/>
</dbReference>
<dbReference type="SUPFAM" id="SSF56672">
    <property type="entry name" value="DNA/RNA polymerases"/>
    <property type="match status" value="1"/>
</dbReference>
<dbReference type="PROSITE" id="PS50878">
    <property type="entry name" value="RT_POL"/>
    <property type="match status" value="1"/>
</dbReference>
<feature type="compositionally biased region" description="Basic residues" evidence="11">
    <location>
        <begin position="881"/>
        <end position="898"/>
    </location>
</feature>
<proteinExistence type="predicted"/>
<dbReference type="SUPFAM" id="SSF50630">
    <property type="entry name" value="Acid proteases"/>
    <property type="match status" value="1"/>
</dbReference>
<dbReference type="PROSITE" id="PS50158">
    <property type="entry name" value="ZF_CCHC"/>
    <property type="match status" value="1"/>
</dbReference>
<evidence type="ECO:0000256" key="11">
    <source>
        <dbReference type="SAM" id="MobiDB-lite"/>
    </source>
</evidence>
<evidence type="ECO:0000259" key="13">
    <source>
        <dbReference type="PROSITE" id="PS50175"/>
    </source>
</evidence>
<dbReference type="Pfam" id="PF00098">
    <property type="entry name" value="zf-CCHC"/>
    <property type="match status" value="1"/>
</dbReference>
<evidence type="ECO:0000313" key="16">
    <source>
        <dbReference type="Proteomes" id="UP000321393"/>
    </source>
</evidence>
<evidence type="ECO:0000256" key="6">
    <source>
        <dbReference type="ARBA" id="ARBA00022759"/>
    </source>
</evidence>
<dbReference type="Gene3D" id="3.10.10.10">
    <property type="entry name" value="HIV Type 1 Reverse Transcriptase, subunit A, domain 1"/>
    <property type="match status" value="1"/>
</dbReference>
<feature type="region of interest" description="Disordered" evidence="11">
    <location>
        <begin position="877"/>
        <end position="922"/>
    </location>
</feature>
<dbReference type="PANTHER" id="PTHR33064:SF37">
    <property type="entry name" value="RIBONUCLEASE H"/>
    <property type="match status" value="1"/>
</dbReference>
<dbReference type="CDD" id="cd01647">
    <property type="entry name" value="RT_LTR"/>
    <property type="match status" value="1"/>
</dbReference>
<dbReference type="GO" id="GO:0003964">
    <property type="term" value="F:RNA-directed DNA polymerase activity"/>
    <property type="evidence" value="ECO:0007669"/>
    <property type="project" value="UniProtKB-KW"/>
</dbReference>
<dbReference type="InterPro" id="IPR051320">
    <property type="entry name" value="Viral_Replic_Matur_Polypro"/>
</dbReference>
<evidence type="ECO:0000256" key="7">
    <source>
        <dbReference type="ARBA" id="ARBA00022801"/>
    </source>
</evidence>
<feature type="domain" description="Peptidase A2" evidence="13">
    <location>
        <begin position="1181"/>
        <end position="1216"/>
    </location>
</feature>
<keyword evidence="8" id="KW-0695">RNA-directed DNA polymerase</keyword>
<comment type="caution">
    <text evidence="15">The sequence shown here is derived from an EMBL/GenBank/DDBJ whole genome shotgun (WGS) entry which is preliminary data.</text>
</comment>
<dbReference type="Pfam" id="PF24925">
    <property type="entry name" value="DUF7746"/>
    <property type="match status" value="1"/>
</dbReference>
<dbReference type="FunFam" id="3.10.10.10:FF:000007">
    <property type="entry name" value="Retrovirus-related Pol polyprotein from transposon 17.6-like Protein"/>
    <property type="match status" value="1"/>
</dbReference>
<dbReference type="InterPro" id="IPR018061">
    <property type="entry name" value="Retropepsins"/>
</dbReference>
<reference evidence="15 16" key="1">
    <citation type="submission" date="2019-08" db="EMBL/GenBank/DDBJ databases">
        <title>Draft genome sequences of two oriental melons (Cucumis melo L. var makuwa).</title>
        <authorList>
            <person name="Kwon S.-Y."/>
        </authorList>
    </citation>
    <scope>NUCLEOTIDE SEQUENCE [LARGE SCALE GENOMIC DNA]</scope>
    <source>
        <strain evidence="16">cv. SW 3</strain>
        <tissue evidence="15">Leaf</tissue>
    </source>
</reference>
<keyword evidence="3" id="KW-0548">Nucleotidyltransferase</keyword>
<dbReference type="InterPro" id="IPR000477">
    <property type="entry name" value="RT_dom"/>
</dbReference>
<dbReference type="InterPro" id="IPR056648">
    <property type="entry name" value="DUF7746"/>
</dbReference>
<dbReference type="GO" id="GO:0004190">
    <property type="term" value="F:aspartic-type endopeptidase activity"/>
    <property type="evidence" value="ECO:0007669"/>
    <property type="project" value="UniProtKB-KW"/>
</dbReference>
<dbReference type="Pfam" id="PF01107">
    <property type="entry name" value="MP"/>
    <property type="match status" value="1"/>
</dbReference>
<keyword evidence="1" id="KW-0645">Protease</keyword>
<evidence type="ECO:0000313" key="15">
    <source>
        <dbReference type="EMBL" id="KAA0056776.1"/>
    </source>
</evidence>
<dbReference type="OrthoDB" id="1914518at2759"/>
<dbReference type="InterPro" id="IPR001878">
    <property type="entry name" value="Znf_CCHC"/>
</dbReference>
<dbReference type="CDD" id="cd00303">
    <property type="entry name" value="retropepsin_like"/>
    <property type="match status" value="1"/>
</dbReference>
<dbReference type="SUPFAM" id="SSF57756">
    <property type="entry name" value="Retrovirus zinc finger-like domains"/>
    <property type="match status" value="1"/>
</dbReference>
<dbReference type="EMBL" id="SSTE01007295">
    <property type="protein sequence ID" value="KAA0056776.1"/>
    <property type="molecule type" value="Genomic_DNA"/>
</dbReference>
<dbReference type="Pfam" id="PF17919">
    <property type="entry name" value="RT_RNaseH_2"/>
    <property type="match status" value="1"/>
</dbReference>
<evidence type="ECO:0000259" key="14">
    <source>
        <dbReference type="PROSITE" id="PS50878"/>
    </source>
</evidence>
<evidence type="ECO:0000256" key="10">
    <source>
        <dbReference type="PROSITE-ProRule" id="PRU00047"/>
    </source>
</evidence>
<evidence type="ECO:0000256" key="4">
    <source>
        <dbReference type="ARBA" id="ARBA00022722"/>
    </source>
</evidence>
<dbReference type="PANTHER" id="PTHR33064">
    <property type="entry name" value="POL PROTEIN"/>
    <property type="match status" value="1"/>
</dbReference>
<organism evidence="15 16">
    <name type="scientific">Cucumis melo var. makuwa</name>
    <name type="common">Oriental melon</name>
    <dbReference type="NCBI Taxonomy" id="1194695"/>
    <lineage>
        <taxon>Eukaryota</taxon>
        <taxon>Viridiplantae</taxon>
        <taxon>Streptophyta</taxon>
        <taxon>Embryophyta</taxon>
        <taxon>Tracheophyta</taxon>
        <taxon>Spermatophyta</taxon>
        <taxon>Magnoliopsida</taxon>
        <taxon>eudicotyledons</taxon>
        <taxon>Gunneridae</taxon>
        <taxon>Pentapetalae</taxon>
        <taxon>rosids</taxon>
        <taxon>fabids</taxon>
        <taxon>Cucurbitales</taxon>
        <taxon>Cucurbitaceae</taxon>
        <taxon>Benincaseae</taxon>
        <taxon>Cucumis</taxon>
    </lineage>
</organism>
<keyword evidence="10" id="KW-0863">Zinc-finger</keyword>
<feature type="domain" description="Reverse transcriptase" evidence="14">
    <location>
        <begin position="1405"/>
        <end position="1586"/>
    </location>
</feature>
<evidence type="ECO:0000256" key="3">
    <source>
        <dbReference type="ARBA" id="ARBA00022695"/>
    </source>
</evidence>
<evidence type="ECO:0000259" key="12">
    <source>
        <dbReference type="PROSITE" id="PS50158"/>
    </source>
</evidence>
<protein>
    <submittedName>
        <fullName evidence="15">Enzymatic polyprotein</fullName>
    </submittedName>
</protein>
<name>A0A5A7UR29_CUCMM</name>
<dbReference type="GO" id="GO:0003677">
    <property type="term" value="F:DNA binding"/>
    <property type="evidence" value="ECO:0007669"/>
    <property type="project" value="UniProtKB-KW"/>
</dbReference>
<keyword evidence="9" id="KW-0238">DNA-binding</keyword>
<dbReference type="GO" id="GO:0006508">
    <property type="term" value="P:proteolysis"/>
    <property type="evidence" value="ECO:0007669"/>
    <property type="project" value="UniProtKB-KW"/>
</dbReference>
<dbReference type="PROSITE" id="PS50175">
    <property type="entry name" value="ASP_PROT_RETROV"/>
    <property type="match status" value="1"/>
</dbReference>
<dbReference type="InterPro" id="IPR036875">
    <property type="entry name" value="Znf_CCHC_sf"/>
</dbReference>
<dbReference type="GO" id="GO:0004519">
    <property type="term" value="F:endonuclease activity"/>
    <property type="evidence" value="ECO:0007669"/>
    <property type="project" value="UniProtKB-KW"/>
</dbReference>
<dbReference type="InterPro" id="IPR028919">
    <property type="entry name" value="Viral_movement"/>
</dbReference>
<keyword evidence="7" id="KW-0378">Hydrolase</keyword>
<dbReference type="Proteomes" id="UP000321393">
    <property type="component" value="Unassembled WGS sequence"/>
</dbReference>
<feature type="domain" description="CCHC-type" evidence="12">
    <location>
        <begin position="929"/>
        <end position="943"/>
    </location>
</feature>
<dbReference type="Gene3D" id="4.10.60.10">
    <property type="entry name" value="Zinc finger, CCHC-type"/>
    <property type="match status" value="1"/>
</dbReference>
<dbReference type="InterPro" id="IPR043128">
    <property type="entry name" value="Rev_trsase/Diguanyl_cyclase"/>
</dbReference>
<dbReference type="SMART" id="SM00343">
    <property type="entry name" value="ZnF_C2HC"/>
    <property type="match status" value="1"/>
</dbReference>
<dbReference type="InterPro" id="IPR041577">
    <property type="entry name" value="RT_RNaseH_2"/>
</dbReference>
<dbReference type="Gene3D" id="3.30.70.270">
    <property type="match status" value="2"/>
</dbReference>
<feature type="region of interest" description="Disordered" evidence="11">
    <location>
        <begin position="1809"/>
        <end position="1839"/>
    </location>
</feature>
<dbReference type="InterPro" id="IPR001995">
    <property type="entry name" value="Peptidase_A2_cat"/>
</dbReference>
<evidence type="ECO:0000256" key="2">
    <source>
        <dbReference type="ARBA" id="ARBA00022679"/>
    </source>
</evidence>
<gene>
    <name evidence="15" type="ORF">E6C27_scaffold486G00660</name>
</gene>
<keyword evidence="5" id="KW-0064">Aspartyl protease</keyword>
<evidence type="ECO:0000256" key="8">
    <source>
        <dbReference type="ARBA" id="ARBA00022918"/>
    </source>
</evidence>
<keyword evidence="2" id="KW-0808">Transferase</keyword>
<dbReference type="InterPro" id="IPR043502">
    <property type="entry name" value="DNA/RNA_pol_sf"/>
</dbReference>
<keyword evidence="6" id="KW-0255">Endonuclease</keyword>
<evidence type="ECO:0000256" key="1">
    <source>
        <dbReference type="ARBA" id="ARBA00022670"/>
    </source>
</evidence>
<evidence type="ECO:0000256" key="9">
    <source>
        <dbReference type="ARBA" id="ARBA00023125"/>
    </source>
</evidence>
<keyword evidence="10" id="KW-0479">Metal-binding</keyword>
<dbReference type="CDD" id="cd09274">
    <property type="entry name" value="RNase_HI_RT_Ty3"/>
    <property type="match status" value="1"/>
</dbReference>
<feature type="compositionally biased region" description="Basic residues" evidence="11">
    <location>
        <begin position="906"/>
        <end position="921"/>
    </location>
</feature>
<dbReference type="Pfam" id="PF00078">
    <property type="entry name" value="RVT_1"/>
    <property type="match status" value="1"/>
</dbReference>
<keyword evidence="4" id="KW-0540">Nuclease</keyword>
<dbReference type="InterPro" id="IPR021109">
    <property type="entry name" value="Peptidase_aspartic_dom_sf"/>
</dbReference>
<dbReference type="GO" id="GO:0008270">
    <property type="term" value="F:zinc ion binding"/>
    <property type="evidence" value="ECO:0007669"/>
    <property type="project" value="UniProtKB-KW"/>
</dbReference>
<accession>A0A5A7UR29</accession>
<feature type="compositionally biased region" description="Low complexity" evidence="11">
    <location>
        <begin position="1818"/>
        <end position="1839"/>
    </location>
</feature>
<keyword evidence="10" id="KW-0862">Zinc</keyword>
<sequence>MLSKLLSKLSPHSPAIIDATASSSYSSSSPSNLRSKNDLSTALAEHNSAEAHLAQVENRLKNWSIPKLEANQVYKINTFNFSQQDVIVITEENVAMKDEFTAIKLLPEETLFKVRDRFKYLHIGCVQVALKPLFREGLDVPVYLALRDKRHLRFTPSLLGIVQSNLEQGPVYFNCRPGLTVSLQDKNIMDTISLDVHSQGLELKDGSLPFAVSYRIYFKLMHTNLSPKALGISPKGYTMLMEVNVEKSSMTIPRNLKWDELTKNPIWKLQGETAPVTRSSTEASITEFPDGNVEVQFNSGLSYPKISEIMSSRPSTSSIKSEASYRETLRRSESIRASVDFSHTIPDIHYEKEDGSLSPTQSDMERRSEPVYNQINVISNDKERFREHYSVYIDQWIKAPAETRKPFLTMPDFVEGMLKVERAKNEALAKKLQADGQVAMIKGSTVWVTASGKEVASNYPPEEEAYFSHPTIPAIKMVSSPYKTINEDKVQKVGVLEIKNIQHQLNFANKTLSTVSKAVERMENSRPPLKGKNPEIPQINPNQPIFQPNSFNIGSLREDVSDYLAEINRRLAAISLNKGPKVAMEGQESKVINMIKKDSLPQASDSKILPVAQWIDMKNHYPQPSPPDLGWDDLHHEKRTYDGQSLITWNIDGYSEAQMMNTFQEMLLAATAYSTKKSTYETAQILILGFNGNLRSWWHNLLTEQDRQRILTATRTVVKTENTSTPIQVEEPDMVNQLLYTMTKHFIGSTQIHLNLATEALLGLKCHKMSRYKWYKDTFMARLYTLTTCGADIWKQKFVEGLPHYISQKFYQTMTANSVNQQIDWANLTYGDISSTVQMICVNLCTENKHTTKVIKDSDYRKELGTFCKQYGLSQGPKEEKKKKKKRYSSKKFFRKSKAKDQESPRRRRRHYNKGKSKKGYSSKTHTICFKCNQKGHYANRCPLKDKINAMTIDEETKQSLLYAIRSDDDTTSQTESSSEEDYINILQEEGSSSEEEFYSQSDSSDDEGAIPCTGRCAGKCSGHINVITKDQETLFDLIEQIPDEEAKRTCLLKLKQSLEEQAPQKAIQNPIMYSYQDILNRVKGEAKMPIQVEDLHHEVKTLKREVAENKQRLIYLETAFQAFQGSQASKEESTSDFERKSAGKALLIEEIGTINSISKIQNQKWMSKIVFKVKDFQLEALALIDSGADQNVIQEGLVPSRYFEKTKESLSGANGNPLNIQFKLSKVHICKGDVCLVNTFILVKNLNEGIILGTPFLTQLYPFHVTDKGIVSKKFDKEITFEFTHPVTPKYISNIEEEVRQFINRIAMKEKHIEFLQDDIKAGKVAIEIQKPLVQSKIQNFQRQLEKEVCSTLPNAFWDRKKHMVTLPYEDGFKEAQIPTKARPIQMNKDLVKVCKDEITELLNKGLISPSKSPWSCSAFYVNNQAEKERGVPRLVINYKPLNKVLKWIRYPIPNRQDLLKRITLAKVFSKFDMKSGFWQIQIHPSDRYKTAFNVPFGQFQWNVMPFGLKNAPSEFQKIMNDIFNQYQEFTIVYIDDVLVFSNTVDQHFKHLRIFLNVIKSNGLVVSQPKIKLFQTKIRFLGYEINQGIIKPIQRSLEFVDKFPDEIQDKTQLQRFLGCVNYIGDFIRNLRSICLPLYDRLKKNPKPWTDEHTRAVQSIKSLAKSIPCLSLVDEQAKLIIDTDASDIGYGGILKQELNGKISVVRYHSGIWNSAQKNYSTVKKEVLAIVLSVQKFQGDLINKEFLVRTDSKASKFIFEKDVKNLISKQIFARWQAILSCFDFKIEPIKGSENSLADYLSREHLLKTTSSALNPQPNGTTSGPATATEPAAATAKRSKR</sequence>